<proteinExistence type="predicted"/>
<keyword evidence="1" id="KW-0472">Membrane</keyword>
<dbReference type="AlphaFoldDB" id="A0A5N6SV70"/>
<dbReference type="RefSeq" id="XP_031913744.1">
    <property type="nucleotide sequence ID" value="XM_032064065.1"/>
</dbReference>
<feature type="transmembrane region" description="Helical" evidence="1">
    <location>
        <begin position="40"/>
        <end position="59"/>
    </location>
</feature>
<feature type="transmembrane region" description="Helical" evidence="1">
    <location>
        <begin position="94"/>
        <end position="113"/>
    </location>
</feature>
<evidence type="ECO:0000256" key="1">
    <source>
        <dbReference type="SAM" id="Phobius"/>
    </source>
</evidence>
<keyword evidence="3" id="KW-1185">Reference proteome</keyword>
<dbReference type="Proteomes" id="UP000325672">
    <property type="component" value="Unassembled WGS sequence"/>
</dbReference>
<dbReference type="EMBL" id="ML743576">
    <property type="protein sequence ID" value="KAE8137681.1"/>
    <property type="molecule type" value="Genomic_DNA"/>
</dbReference>
<evidence type="ECO:0000313" key="2">
    <source>
        <dbReference type="EMBL" id="KAE8137681.1"/>
    </source>
</evidence>
<evidence type="ECO:0000313" key="3">
    <source>
        <dbReference type="Proteomes" id="UP000325672"/>
    </source>
</evidence>
<gene>
    <name evidence="2" type="ORF">BDV38DRAFT_86656</name>
</gene>
<protein>
    <submittedName>
        <fullName evidence="2">Uncharacterized protein</fullName>
    </submittedName>
</protein>
<name>A0A5N6SV70_ASPPS</name>
<keyword evidence="1" id="KW-0812">Transmembrane</keyword>
<organism evidence="2 3">
    <name type="scientific">Aspergillus pseudotamarii</name>
    <dbReference type="NCBI Taxonomy" id="132259"/>
    <lineage>
        <taxon>Eukaryota</taxon>
        <taxon>Fungi</taxon>
        <taxon>Dikarya</taxon>
        <taxon>Ascomycota</taxon>
        <taxon>Pezizomycotina</taxon>
        <taxon>Eurotiomycetes</taxon>
        <taxon>Eurotiomycetidae</taxon>
        <taxon>Eurotiales</taxon>
        <taxon>Aspergillaceae</taxon>
        <taxon>Aspergillus</taxon>
        <taxon>Aspergillus subgen. Circumdati</taxon>
    </lineage>
</organism>
<accession>A0A5N6SV70</accession>
<reference evidence="2 3" key="1">
    <citation type="submission" date="2019-04" db="EMBL/GenBank/DDBJ databases">
        <title>Friends and foes A comparative genomics study of 23 Aspergillus species from section Flavi.</title>
        <authorList>
            <consortium name="DOE Joint Genome Institute"/>
            <person name="Kjaerbolling I."/>
            <person name="Vesth T."/>
            <person name="Frisvad J.C."/>
            <person name="Nybo J.L."/>
            <person name="Theobald S."/>
            <person name="Kildgaard S."/>
            <person name="Isbrandt T."/>
            <person name="Kuo A."/>
            <person name="Sato A."/>
            <person name="Lyhne E.K."/>
            <person name="Kogle M.E."/>
            <person name="Wiebenga A."/>
            <person name="Kun R.S."/>
            <person name="Lubbers R.J."/>
            <person name="Makela M.R."/>
            <person name="Barry K."/>
            <person name="Chovatia M."/>
            <person name="Clum A."/>
            <person name="Daum C."/>
            <person name="Haridas S."/>
            <person name="He G."/>
            <person name="LaButti K."/>
            <person name="Lipzen A."/>
            <person name="Mondo S."/>
            <person name="Riley R."/>
            <person name="Salamov A."/>
            <person name="Simmons B.A."/>
            <person name="Magnuson J.K."/>
            <person name="Henrissat B."/>
            <person name="Mortensen U.H."/>
            <person name="Larsen T.O."/>
            <person name="Devries R.P."/>
            <person name="Grigoriev I.V."/>
            <person name="Machida M."/>
            <person name="Baker S.E."/>
            <person name="Andersen M.R."/>
        </authorList>
    </citation>
    <scope>NUCLEOTIDE SEQUENCE [LARGE SCALE GENOMIC DNA]</scope>
    <source>
        <strain evidence="2 3">CBS 117625</strain>
    </source>
</reference>
<sequence length="136" mass="15096">MEKTKARLGSILLLTAIPSPYLRTCPSVPSLGFYCGWPPSISFFFCAPPLVPLPLSYAFPSHHLHQPVIHYDLCYSLFSSLLSSLHLLSLSSPIFLFSIFSLLNFPLFLTPILPARTTVIPDLLYFLGSGTYTSLD</sequence>
<dbReference type="GeneID" id="43648275"/>
<keyword evidence="1" id="KW-1133">Transmembrane helix</keyword>
<feature type="transmembrane region" description="Helical" evidence="1">
    <location>
        <begin position="71"/>
        <end position="88"/>
    </location>
</feature>